<evidence type="ECO:0000256" key="4">
    <source>
        <dbReference type="ARBA" id="ARBA00033251"/>
    </source>
</evidence>
<evidence type="ECO:0000256" key="1">
    <source>
        <dbReference type="ARBA" id="ARBA00015231"/>
    </source>
</evidence>
<feature type="domain" description="N-acetyltransferase" evidence="5">
    <location>
        <begin position="1"/>
        <end position="149"/>
    </location>
</feature>
<reference evidence="6 7" key="1">
    <citation type="journal article" date="2016" name="Nat. Commun.">
        <title>Thousands of microbial genomes shed light on interconnected biogeochemical processes in an aquifer system.</title>
        <authorList>
            <person name="Anantharaman K."/>
            <person name="Brown C.T."/>
            <person name="Hug L.A."/>
            <person name="Sharon I."/>
            <person name="Castelle C.J."/>
            <person name="Probst A.J."/>
            <person name="Thomas B.C."/>
            <person name="Singh A."/>
            <person name="Wilkins M.J."/>
            <person name="Karaoz U."/>
            <person name="Brodie E.L."/>
            <person name="Williams K.H."/>
            <person name="Hubbard S.S."/>
            <person name="Banfield J.F."/>
        </authorList>
    </citation>
    <scope>NUCLEOTIDE SEQUENCE [LARGE SCALE GENOMIC DNA]</scope>
</reference>
<protein>
    <recommendedName>
        <fullName evidence="1">Amino-acid acetyltransferase</fullName>
    </recommendedName>
    <alternativeName>
        <fullName evidence="4">N-acetylglutamate synthase</fullName>
    </alternativeName>
</protein>
<dbReference type="PROSITE" id="PS51186">
    <property type="entry name" value="GNAT"/>
    <property type="match status" value="1"/>
</dbReference>
<dbReference type="PANTHER" id="PTHR30602">
    <property type="entry name" value="AMINO-ACID ACETYLTRANSFERASE"/>
    <property type="match status" value="1"/>
</dbReference>
<sequence length="149" mass="16858">MRPAAIHDVPEIHHLVEIYATQGNLLPRAMSELYRHLRDFFVIEMQGRIAACGALEIFTESLGEVRSLVVADEFKGRGLGRLLVARIADEAREIGLKRLMALTYVPGFFHKLGFQTVPKDTLPEKVWSVCVKCYKFNSCDEIAVLLELK</sequence>
<gene>
    <name evidence="6" type="ORF">A2151_03455</name>
</gene>
<organism evidence="6 7">
    <name type="scientific">Candidatus Muproteobacteria bacterium RBG_16_65_34</name>
    <dbReference type="NCBI Taxonomy" id="1817760"/>
    <lineage>
        <taxon>Bacteria</taxon>
        <taxon>Pseudomonadati</taxon>
        <taxon>Pseudomonadota</taxon>
        <taxon>Candidatus Muproteobacteria</taxon>
    </lineage>
</organism>
<dbReference type="NCBIfam" id="NF005840">
    <property type="entry name" value="PRK07757.1"/>
    <property type="match status" value="1"/>
</dbReference>
<evidence type="ECO:0000256" key="3">
    <source>
        <dbReference type="ARBA" id="ARBA00023315"/>
    </source>
</evidence>
<dbReference type="Pfam" id="PF00583">
    <property type="entry name" value="Acetyltransf_1"/>
    <property type="match status" value="1"/>
</dbReference>
<dbReference type="STRING" id="1817760.A2151_03455"/>
<keyword evidence="2 6" id="KW-0808">Transferase</keyword>
<evidence type="ECO:0000313" key="7">
    <source>
        <dbReference type="Proteomes" id="UP000178885"/>
    </source>
</evidence>
<dbReference type="InterPro" id="IPR000182">
    <property type="entry name" value="GNAT_dom"/>
</dbReference>
<evidence type="ECO:0000313" key="6">
    <source>
        <dbReference type="EMBL" id="OGI45719.1"/>
    </source>
</evidence>
<comment type="caution">
    <text evidence="6">The sequence shown here is derived from an EMBL/GenBank/DDBJ whole genome shotgun (WGS) entry which is preliminary data.</text>
</comment>
<dbReference type="CDD" id="cd04301">
    <property type="entry name" value="NAT_SF"/>
    <property type="match status" value="1"/>
</dbReference>
<dbReference type="PANTHER" id="PTHR30602:SF12">
    <property type="entry name" value="AMINO-ACID ACETYLTRANSFERASE NAGS1, CHLOROPLASTIC-RELATED"/>
    <property type="match status" value="1"/>
</dbReference>
<dbReference type="AlphaFoldDB" id="A0A1F6TKV2"/>
<dbReference type="InterPro" id="IPR016181">
    <property type="entry name" value="Acyl_CoA_acyltransferase"/>
</dbReference>
<evidence type="ECO:0000259" key="5">
    <source>
        <dbReference type="PROSITE" id="PS51186"/>
    </source>
</evidence>
<accession>A0A1F6TKV2</accession>
<dbReference type="Proteomes" id="UP000178885">
    <property type="component" value="Unassembled WGS sequence"/>
</dbReference>
<dbReference type="GO" id="GO:0006526">
    <property type="term" value="P:L-arginine biosynthetic process"/>
    <property type="evidence" value="ECO:0007669"/>
    <property type="project" value="InterPro"/>
</dbReference>
<name>A0A1F6TKV2_9PROT</name>
<dbReference type="InterPro" id="IPR010167">
    <property type="entry name" value="NH2A_AcTrfase"/>
</dbReference>
<evidence type="ECO:0000256" key="2">
    <source>
        <dbReference type="ARBA" id="ARBA00022679"/>
    </source>
</evidence>
<dbReference type="GO" id="GO:0004042">
    <property type="term" value="F:L-glutamate N-acetyltransferase activity"/>
    <property type="evidence" value="ECO:0007669"/>
    <property type="project" value="InterPro"/>
</dbReference>
<dbReference type="Gene3D" id="3.40.630.30">
    <property type="match status" value="1"/>
</dbReference>
<keyword evidence="3" id="KW-0012">Acyltransferase</keyword>
<dbReference type="EMBL" id="MFSU01000097">
    <property type="protein sequence ID" value="OGI45719.1"/>
    <property type="molecule type" value="Genomic_DNA"/>
</dbReference>
<dbReference type="SUPFAM" id="SSF55729">
    <property type="entry name" value="Acyl-CoA N-acyltransferases (Nat)"/>
    <property type="match status" value="1"/>
</dbReference>
<dbReference type="GO" id="GO:0005737">
    <property type="term" value="C:cytoplasm"/>
    <property type="evidence" value="ECO:0007669"/>
    <property type="project" value="InterPro"/>
</dbReference>
<proteinExistence type="predicted"/>